<organism evidence="1 2">
    <name type="scientific">Pisolithus tinctorius Marx 270</name>
    <dbReference type="NCBI Taxonomy" id="870435"/>
    <lineage>
        <taxon>Eukaryota</taxon>
        <taxon>Fungi</taxon>
        <taxon>Dikarya</taxon>
        <taxon>Basidiomycota</taxon>
        <taxon>Agaricomycotina</taxon>
        <taxon>Agaricomycetes</taxon>
        <taxon>Agaricomycetidae</taxon>
        <taxon>Boletales</taxon>
        <taxon>Sclerodermatineae</taxon>
        <taxon>Pisolithaceae</taxon>
        <taxon>Pisolithus</taxon>
    </lineage>
</organism>
<dbReference type="InParanoid" id="A0A0C3NIU7"/>
<proteinExistence type="predicted"/>
<dbReference type="HOGENOM" id="CLU_1971424_0_0_1"/>
<protein>
    <submittedName>
        <fullName evidence="1">Uncharacterized protein</fullName>
    </submittedName>
</protein>
<dbReference type="AlphaFoldDB" id="A0A0C3NIU7"/>
<dbReference type="OrthoDB" id="160374at2759"/>
<reference evidence="2" key="2">
    <citation type="submission" date="2015-01" db="EMBL/GenBank/DDBJ databases">
        <title>Evolutionary Origins and Diversification of the Mycorrhizal Mutualists.</title>
        <authorList>
            <consortium name="DOE Joint Genome Institute"/>
            <consortium name="Mycorrhizal Genomics Consortium"/>
            <person name="Kohler A."/>
            <person name="Kuo A."/>
            <person name="Nagy L.G."/>
            <person name="Floudas D."/>
            <person name="Copeland A."/>
            <person name="Barry K.W."/>
            <person name="Cichocki N."/>
            <person name="Veneault-Fourrey C."/>
            <person name="LaButti K."/>
            <person name="Lindquist E.A."/>
            <person name="Lipzen A."/>
            <person name="Lundell T."/>
            <person name="Morin E."/>
            <person name="Murat C."/>
            <person name="Riley R."/>
            <person name="Ohm R."/>
            <person name="Sun H."/>
            <person name="Tunlid A."/>
            <person name="Henrissat B."/>
            <person name="Grigoriev I.V."/>
            <person name="Hibbett D.S."/>
            <person name="Martin F."/>
        </authorList>
    </citation>
    <scope>NUCLEOTIDE SEQUENCE [LARGE SCALE GENOMIC DNA]</scope>
    <source>
        <strain evidence="2">Marx 270</strain>
    </source>
</reference>
<reference evidence="1 2" key="1">
    <citation type="submission" date="2014-04" db="EMBL/GenBank/DDBJ databases">
        <authorList>
            <consortium name="DOE Joint Genome Institute"/>
            <person name="Kuo A."/>
            <person name="Kohler A."/>
            <person name="Costa M.D."/>
            <person name="Nagy L.G."/>
            <person name="Floudas D."/>
            <person name="Copeland A."/>
            <person name="Barry K.W."/>
            <person name="Cichocki N."/>
            <person name="Veneault-Fourrey C."/>
            <person name="LaButti K."/>
            <person name="Lindquist E.A."/>
            <person name="Lipzen A."/>
            <person name="Lundell T."/>
            <person name="Morin E."/>
            <person name="Murat C."/>
            <person name="Sun H."/>
            <person name="Tunlid A."/>
            <person name="Henrissat B."/>
            <person name="Grigoriev I.V."/>
            <person name="Hibbett D.S."/>
            <person name="Martin F."/>
            <person name="Nordberg H.P."/>
            <person name="Cantor M.N."/>
            <person name="Hua S.X."/>
        </authorList>
    </citation>
    <scope>NUCLEOTIDE SEQUENCE [LARGE SCALE GENOMIC DNA]</scope>
    <source>
        <strain evidence="1 2">Marx 270</strain>
    </source>
</reference>
<gene>
    <name evidence="1" type="ORF">M404DRAFT_744473</name>
</gene>
<dbReference type="Proteomes" id="UP000054217">
    <property type="component" value="Unassembled WGS sequence"/>
</dbReference>
<name>A0A0C3NIU7_PISTI</name>
<accession>A0A0C3NIU7</accession>
<keyword evidence="2" id="KW-1185">Reference proteome</keyword>
<evidence type="ECO:0000313" key="2">
    <source>
        <dbReference type="Proteomes" id="UP000054217"/>
    </source>
</evidence>
<dbReference type="STRING" id="870435.A0A0C3NIU7"/>
<sequence>MVDSPQISDAGYEMDMDEEGDSGVRTLREFCFHHLMVFRAFLYRMGQLTNVLDYRASRAYVGHLLQSPSKLATSSGALTKETLNLVPFHLFTVLRVQNPEAAIAVASILSSIIAAQPFSDLSSQGLW</sequence>
<dbReference type="EMBL" id="KN831992">
    <property type="protein sequence ID" value="KIO00905.1"/>
    <property type="molecule type" value="Genomic_DNA"/>
</dbReference>
<evidence type="ECO:0000313" key="1">
    <source>
        <dbReference type="EMBL" id="KIO00905.1"/>
    </source>
</evidence>